<evidence type="ECO:0000313" key="1">
    <source>
        <dbReference type="EMBL" id="MEX3937185.1"/>
    </source>
</evidence>
<evidence type="ECO:0000313" key="2">
    <source>
        <dbReference type="Proteomes" id="UP001558850"/>
    </source>
</evidence>
<organism evidence="1 2">
    <name type="scientific">Paraburkholderia phymatum</name>
    <dbReference type="NCBI Taxonomy" id="148447"/>
    <lineage>
        <taxon>Bacteria</taxon>
        <taxon>Pseudomonadati</taxon>
        <taxon>Pseudomonadota</taxon>
        <taxon>Betaproteobacteria</taxon>
        <taxon>Burkholderiales</taxon>
        <taxon>Burkholderiaceae</taxon>
        <taxon>Paraburkholderia</taxon>
    </lineage>
</organism>
<protein>
    <submittedName>
        <fullName evidence="1">Branched-chain amino acid ABC transporter substrate-binding protein</fullName>
    </submittedName>
</protein>
<proteinExistence type="predicted"/>
<reference evidence="1" key="1">
    <citation type="submission" date="2024-07" db="EMBL/GenBank/DDBJ databases">
        <title>A survey of Mimosa microsymbionts across Brazilian biomes reveals a high diversity of Paraburkholderia nodulating endemic species, but also that Cupriavidus is common as a symbiont of widespread species.</title>
        <authorList>
            <person name="Rouws L."/>
            <person name="Barauna A."/>
            <person name="Beukes C."/>
            <person name="Rouws J.R.C."/>
            <person name="De Faria S.M."/>
            <person name="Gross E."/>
            <person name="Bueno Dos Reis Junior F."/>
            <person name="Simon M.F."/>
            <person name="Maluk M."/>
            <person name="Odee D.W."/>
            <person name="Kenicer G."/>
            <person name="Young J.P.W."/>
            <person name="Reis V.M."/>
            <person name="Zilli J."/>
            <person name="James E.K."/>
        </authorList>
    </citation>
    <scope>NUCLEOTIDE SEQUENCE</scope>
    <source>
        <strain evidence="1">EG181B</strain>
    </source>
</reference>
<name>A0ACC6UBY4_9BURK</name>
<comment type="caution">
    <text evidence="1">The sequence shown here is derived from an EMBL/GenBank/DDBJ whole genome shotgun (WGS) entry which is preliminary data.</text>
</comment>
<dbReference type="Proteomes" id="UP001558850">
    <property type="component" value="Unassembled WGS sequence"/>
</dbReference>
<accession>A0ACC6UBY4</accession>
<gene>
    <name evidence="1" type="ORF">AB4Y32_36535</name>
</gene>
<keyword evidence="2" id="KW-1185">Reference proteome</keyword>
<sequence length="417" mass="45439">MMKYMTAAVRHVLRAGLAITAGAALLGSAHAAAPIRIMVIEPMSGPQSSTMELSAKNLQFIVKRDNAAGGVLGSKIELEFCDDKFSPKDGKNCLDRAIGNDVHFVMQGVGANVTMTLLDAIEKYNARNPGKEIILINWAGLDEAMTGKYCSFWQFRTDGHIGMKMKAAVLSLDPKVKRVYLINMDYSMGQSADAALRRLLKQFRPDIQIVGSELHPPNRVQDFTPYVAKIKAANPDAIFRANIGTDLSRLIRAGNDIGLNAPWYTVYASQHGQVTSIGEKGVGKVYQASDSIMSMNIPAIDQLMDQSCAGGYGDFEGMRIYRGYLFLTDAIRDAKSTEPLAVAKAMEKTTVSIGDYKATMRSTDHQAQLPLNLSVLTSDAKYKQDGTPWGFKLIKTFPAAQVSEPVDGCNMKRPPGA</sequence>
<dbReference type="EMBL" id="JBFRCH010000046">
    <property type="protein sequence ID" value="MEX3937185.1"/>
    <property type="molecule type" value="Genomic_DNA"/>
</dbReference>